<evidence type="ECO:0000256" key="5">
    <source>
        <dbReference type="ARBA" id="ARBA00022737"/>
    </source>
</evidence>
<dbReference type="PROSITE" id="PS50237">
    <property type="entry name" value="HECT"/>
    <property type="match status" value="1"/>
</dbReference>
<dbReference type="Gene3D" id="3.30.2410.10">
    <property type="entry name" value="Hect, E3 ligase catalytic domain"/>
    <property type="match status" value="1"/>
</dbReference>
<feature type="compositionally biased region" description="Polar residues" evidence="8">
    <location>
        <begin position="1"/>
        <end position="12"/>
    </location>
</feature>
<feature type="domain" description="WW" evidence="9">
    <location>
        <begin position="69"/>
        <end position="102"/>
    </location>
</feature>
<dbReference type="Pfam" id="PF00632">
    <property type="entry name" value="HECT"/>
    <property type="match status" value="1"/>
</dbReference>
<name>A0A8H4VUG0_9AGAR</name>
<keyword evidence="12" id="KW-1185">Reference proteome</keyword>
<evidence type="ECO:0000256" key="1">
    <source>
        <dbReference type="ARBA" id="ARBA00000885"/>
    </source>
</evidence>
<evidence type="ECO:0000256" key="7">
    <source>
        <dbReference type="PROSITE-ProRule" id="PRU00104"/>
    </source>
</evidence>
<evidence type="ECO:0000256" key="6">
    <source>
        <dbReference type="ARBA" id="ARBA00022786"/>
    </source>
</evidence>
<evidence type="ECO:0000259" key="9">
    <source>
        <dbReference type="PROSITE" id="PS50020"/>
    </source>
</evidence>
<dbReference type="PROSITE" id="PS50020">
    <property type="entry name" value="WW_DOMAIN_2"/>
    <property type="match status" value="3"/>
</dbReference>
<dbReference type="SMART" id="SM00456">
    <property type="entry name" value="WW"/>
    <property type="match status" value="3"/>
</dbReference>
<accession>A0A8H4VUG0</accession>
<dbReference type="Proteomes" id="UP000521872">
    <property type="component" value="Unassembled WGS sequence"/>
</dbReference>
<feature type="domain" description="WW" evidence="9">
    <location>
        <begin position="28"/>
        <end position="61"/>
    </location>
</feature>
<dbReference type="InterPro" id="IPR050409">
    <property type="entry name" value="E3_ubiq-protein_ligase"/>
</dbReference>
<feature type="region of interest" description="Disordered" evidence="8">
    <location>
        <begin position="1"/>
        <end position="35"/>
    </location>
</feature>
<dbReference type="PROSITE" id="PS01159">
    <property type="entry name" value="WW_DOMAIN_1"/>
    <property type="match status" value="3"/>
</dbReference>
<dbReference type="InterPro" id="IPR036020">
    <property type="entry name" value="WW_dom_sf"/>
</dbReference>
<dbReference type="EC" id="2.3.2.26" evidence="3"/>
<dbReference type="Gene3D" id="2.20.70.10">
    <property type="match status" value="2"/>
</dbReference>
<comment type="caution">
    <text evidence="11">The sequence shown here is derived from an EMBL/GenBank/DDBJ whole genome shotgun (WGS) entry which is preliminary data.</text>
</comment>
<keyword evidence="4" id="KW-0808">Transferase</keyword>
<feature type="domain" description="HECT" evidence="10">
    <location>
        <begin position="201"/>
        <end position="544"/>
    </location>
</feature>
<evidence type="ECO:0000313" key="12">
    <source>
        <dbReference type="Proteomes" id="UP000521872"/>
    </source>
</evidence>
<dbReference type="InterPro" id="IPR000569">
    <property type="entry name" value="HECT_dom"/>
</dbReference>
<evidence type="ECO:0000256" key="2">
    <source>
        <dbReference type="ARBA" id="ARBA00004906"/>
    </source>
</evidence>
<comment type="catalytic activity">
    <reaction evidence="1">
        <text>S-ubiquitinyl-[E2 ubiquitin-conjugating enzyme]-L-cysteine + [acceptor protein]-L-lysine = [E2 ubiquitin-conjugating enzyme]-L-cysteine + N(6)-ubiquitinyl-[acceptor protein]-L-lysine.</text>
        <dbReference type="EC" id="2.3.2.26"/>
    </reaction>
</comment>
<evidence type="ECO:0000313" key="11">
    <source>
        <dbReference type="EMBL" id="KAF4620745.1"/>
    </source>
</evidence>
<evidence type="ECO:0000256" key="8">
    <source>
        <dbReference type="SAM" id="MobiDB-lite"/>
    </source>
</evidence>
<gene>
    <name evidence="11" type="ORF">D9613_000495</name>
</gene>
<comment type="caution">
    <text evidence="7">Lacks conserved residue(s) required for the propagation of feature annotation.</text>
</comment>
<evidence type="ECO:0000259" key="10">
    <source>
        <dbReference type="PROSITE" id="PS50237"/>
    </source>
</evidence>
<dbReference type="Gene3D" id="3.90.1750.10">
    <property type="entry name" value="Hect, E3 ligase catalytic domains"/>
    <property type="match status" value="1"/>
</dbReference>
<proteinExistence type="predicted"/>
<feature type="domain" description="WW" evidence="9">
    <location>
        <begin position="113"/>
        <end position="147"/>
    </location>
</feature>
<evidence type="ECO:0000256" key="4">
    <source>
        <dbReference type="ARBA" id="ARBA00022679"/>
    </source>
</evidence>
<dbReference type="CDD" id="cd00201">
    <property type="entry name" value="WW"/>
    <property type="match status" value="3"/>
</dbReference>
<organism evidence="11 12">
    <name type="scientific">Agrocybe pediades</name>
    <dbReference type="NCBI Taxonomy" id="84607"/>
    <lineage>
        <taxon>Eukaryota</taxon>
        <taxon>Fungi</taxon>
        <taxon>Dikarya</taxon>
        <taxon>Basidiomycota</taxon>
        <taxon>Agaricomycotina</taxon>
        <taxon>Agaricomycetes</taxon>
        <taxon>Agaricomycetidae</taxon>
        <taxon>Agaricales</taxon>
        <taxon>Agaricineae</taxon>
        <taxon>Strophariaceae</taxon>
        <taxon>Agrocybe</taxon>
    </lineage>
</organism>
<dbReference type="Gene3D" id="3.30.2160.10">
    <property type="entry name" value="Hect, E3 ligase catalytic domain"/>
    <property type="match status" value="1"/>
</dbReference>
<dbReference type="InterPro" id="IPR001202">
    <property type="entry name" value="WW_dom"/>
</dbReference>
<dbReference type="AlphaFoldDB" id="A0A8H4VUG0"/>
<keyword evidence="5" id="KW-0677">Repeat</keyword>
<dbReference type="SUPFAM" id="SSF56204">
    <property type="entry name" value="Hect, E3 ligase catalytic domain"/>
    <property type="match status" value="1"/>
</dbReference>
<dbReference type="GO" id="GO:0006511">
    <property type="term" value="P:ubiquitin-dependent protein catabolic process"/>
    <property type="evidence" value="ECO:0007669"/>
    <property type="project" value="TreeGrafter"/>
</dbReference>
<dbReference type="GO" id="GO:0016567">
    <property type="term" value="P:protein ubiquitination"/>
    <property type="evidence" value="ECO:0007669"/>
    <property type="project" value="UniProtKB-UniPathway"/>
</dbReference>
<comment type="pathway">
    <text evidence="2">Protein modification; protein ubiquitination.</text>
</comment>
<dbReference type="EMBL" id="JAACJL010000015">
    <property type="protein sequence ID" value="KAF4620745.1"/>
    <property type="molecule type" value="Genomic_DNA"/>
</dbReference>
<dbReference type="InterPro" id="IPR035983">
    <property type="entry name" value="Hect_E3_ubiquitin_ligase"/>
</dbReference>
<protein>
    <recommendedName>
        <fullName evidence="3">HECT-type E3 ubiquitin transferase</fullName>
        <ecNumber evidence="3">2.3.2.26</ecNumber>
    </recommendedName>
</protein>
<sequence>MPSSHITPSTPTHKPPSNKKPLVTDDEGPLPSGWESGYDHKGRKYYLDHNTRTSTWVRPTCPEAYPDDAPLPAGWEWRLDHKGRKYYVNHNAHTTTWTRPPPLDVAADHEGLGPLPPGWEIRTLPGNQSTYFVDHNTKTTTWKDPRKAEYLKDMDPLSLFRRKLLYLHRMQRLEVKSGHFLIKVRRSNILHDSIVRFRDAPASDLKRRPTVSFEGDSTRQRNSVREWLELLLEKLLDPKLKLFTKDSATDRLVIDPNSNMIPGYLEYFKFIGRIYGMAIFHGLLIDPSLVPIIYPIILSAGTQLSAPERESLLKAYTDGKIIRQTNGKRTFNTFRMINRRTRKPFSIEIKDDITEGLEFVNHEEEEELIDAIAVQRYTSKTVAQLHAFLDGFRDLIHRRDVFYGYDQSEVEKLVGGISLLDRDQCSLSSTKGNEDDSTGQPDIHLEWFWKIVRSWPRSRQQLLFHYVTGLKRVPATDEIKVVKAPDGDIRRVTILGNVERTVPIKYDDTPEHILFIPPFDSYEIMEDSLISVIHDCSWQDASLLSDFEDLSSAKA</sequence>
<evidence type="ECO:0000256" key="3">
    <source>
        <dbReference type="ARBA" id="ARBA00012485"/>
    </source>
</evidence>
<keyword evidence="6 7" id="KW-0833">Ubl conjugation pathway</keyword>
<dbReference type="SMART" id="SM00119">
    <property type="entry name" value="HECTc"/>
    <property type="match status" value="1"/>
</dbReference>
<dbReference type="GO" id="GO:0061630">
    <property type="term" value="F:ubiquitin protein ligase activity"/>
    <property type="evidence" value="ECO:0007669"/>
    <property type="project" value="UniProtKB-EC"/>
</dbReference>
<reference evidence="11 12" key="1">
    <citation type="submission" date="2019-12" db="EMBL/GenBank/DDBJ databases">
        <authorList>
            <person name="Floudas D."/>
            <person name="Bentzer J."/>
            <person name="Ahren D."/>
            <person name="Johansson T."/>
            <person name="Persson P."/>
            <person name="Tunlid A."/>
        </authorList>
    </citation>
    <scope>NUCLEOTIDE SEQUENCE [LARGE SCALE GENOMIC DNA]</scope>
    <source>
        <strain evidence="11 12">CBS 102.39</strain>
    </source>
</reference>
<dbReference type="PANTHER" id="PTHR11254:SF440">
    <property type="entry name" value="E3 UBIQUITIN-PROTEIN LIGASE NEDD-4"/>
    <property type="match status" value="1"/>
</dbReference>
<dbReference type="SUPFAM" id="SSF51045">
    <property type="entry name" value="WW domain"/>
    <property type="match status" value="3"/>
</dbReference>
<dbReference type="Pfam" id="PF00397">
    <property type="entry name" value="WW"/>
    <property type="match status" value="3"/>
</dbReference>
<dbReference type="GO" id="GO:0005737">
    <property type="term" value="C:cytoplasm"/>
    <property type="evidence" value="ECO:0007669"/>
    <property type="project" value="TreeGrafter"/>
</dbReference>
<dbReference type="UniPathway" id="UPA00143"/>
<dbReference type="PANTHER" id="PTHR11254">
    <property type="entry name" value="HECT DOMAIN UBIQUITIN-PROTEIN LIGASE"/>
    <property type="match status" value="1"/>
</dbReference>